<dbReference type="Pfam" id="PF07331">
    <property type="entry name" value="TctB"/>
    <property type="match status" value="1"/>
</dbReference>
<keyword evidence="1" id="KW-0472">Membrane</keyword>
<dbReference type="KEGG" id="axx:ERS451415_00776"/>
<reference evidence="3" key="1">
    <citation type="submission" date="2022-12" db="EMBL/GenBank/DDBJ databases">
        <authorList>
            <person name="Voronina O.L."/>
            <person name="Kunda M.S."/>
            <person name="Ryzhova N."/>
            <person name="Aksenova E.I."/>
        </authorList>
    </citation>
    <scope>NUCLEOTIDE SEQUENCE</scope>
    <source>
        <strain evidence="3">SCCH136:Ach223948</strain>
    </source>
</reference>
<dbReference type="Proteomes" id="UP001141992">
    <property type="component" value="Unassembled WGS sequence"/>
</dbReference>
<proteinExistence type="predicted"/>
<dbReference type="RefSeq" id="WP_006388755.1">
    <property type="nucleotide sequence ID" value="NZ_CABIYZ010000003.1"/>
</dbReference>
<organism evidence="3 4">
    <name type="scientific">Alcaligenes xylosoxydans xylosoxydans</name>
    <name type="common">Achromobacter xylosoxidans</name>
    <dbReference type="NCBI Taxonomy" id="85698"/>
    <lineage>
        <taxon>Bacteria</taxon>
        <taxon>Pseudomonadati</taxon>
        <taxon>Pseudomonadota</taxon>
        <taxon>Betaproteobacteria</taxon>
        <taxon>Burkholderiales</taxon>
        <taxon>Alcaligenaceae</taxon>
        <taxon>Achromobacter</taxon>
    </lineage>
</organism>
<keyword evidence="1" id="KW-0812">Transmembrane</keyword>
<dbReference type="GeneID" id="75274467"/>
<evidence type="ECO:0000256" key="1">
    <source>
        <dbReference type="SAM" id="Phobius"/>
    </source>
</evidence>
<dbReference type="InterPro" id="IPR009936">
    <property type="entry name" value="DUF1468"/>
</dbReference>
<evidence type="ECO:0000313" key="3">
    <source>
        <dbReference type="EMBL" id="MCZ8402977.1"/>
    </source>
</evidence>
<name>A0A0D6FZ32_ALCXX</name>
<feature type="domain" description="DUF1468" evidence="2">
    <location>
        <begin position="10"/>
        <end position="145"/>
    </location>
</feature>
<evidence type="ECO:0000313" key="4">
    <source>
        <dbReference type="Proteomes" id="UP001141992"/>
    </source>
</evidence>
<keyword evidence="1" id="KW-1133">Transmembrane helix</keyword>
<feature type="transmembrane region" description="Helical" evidence="1">
    <location>
        <begin position="42"/>
        <end position="62"/>
    </location>
</feature>
<dbReference type="eggNOG" id="ENOG502ZU9N">
    <property type="taxonomic scope" value="Bacteria"/>
</dbReference>
<gene>
    <name evidence="3" type="ORF">O9570_16105</name>
</gene>
<feature type="transmembrane region" description="Helical" evidence="1">
    <location>
        <begin position="98"/>
        <end position="118"/>
    </location>
</feature>
<evidence type="ECO:0000259" key="2">
    <source>
        <dbReference type="Pfam" id="PF07331"/>
    </source>
</evidence>
<comment type="caution">
    <text evidence="3">The sequence shown here is derived from an EMBL/GenBank/DDBJ whole genome shotgun (WGS) entry which is preliminary data.</text>
</comment>
<dbReference type="EMBL" id="JAPZVI010000011">
    <property type="protein sequence ID" value="MCZ8402977.1"/>
    <property type="molecule type" value="Genomic_DNA"/>
</dbReference>
<sequence>MQLRNRQDFWSGVMFIALGLGFAWQASSYQMGTAARMGPGYFPFWLGIVLALLGAIVLLGSLSKKAHETHVDKFDWRIVFLVVGSVVFYGLVLKLLGIYISVFLLVVLSSLASHEFSLKVAVANGIFLVVFSYLAFVKGLGLIFPLWPSFLGMN</sequence>
<protein>
    <submittedName>
        <fullName evidence="3">Tripartite tricarboxylate transporter TctB family protein</fullName>
    </submittedName>
</protein>
<feature type="transmembrane region" description="Helical" evidence="1">
    <location>
        <begin position="125"/>
        <end position="147"/>
    </location>
</feature>
<feature type="transmembrane region" description="Helical" evidence="1">
    <location>
        <begin position="74"/>
        <end position="92"/>
    </location>
</feature>
<accession>A0A0M7BSU7</accession>
<feature type="transmembrane region" description="Helical" evidence="1">
    <location>
        <begin position="9"/>
        <end position="27"/>
    </location>
</feature>
<dbReference type="AlphaFoldDB" id="A0A0D6FZ32"/>
<accession>A0A0D6FZ32</accession>